<gene>
    <name evidence="1" type="ORF">PN838_21690</name>
</gene>
<reference evidence="1 2" key="1">
    <citation type="submission" date="2023-01" db="EMBL/GenBank/DDBJ databases">
        <title>Psychrosphaera sp. nov., isolated from marine algae.</title>
        <authorList>
            <person name="Bayburt H."/>
            <person name="Choi B.J."/>
            <person name="Kim J.M."/>
            <person name="Choi D.G."/>
            <person name="Jeon C.O."/>
        </authorList>
    </citation>
    <scope>NUCLEOTIDE SEQUENCE [LARGE SCALE GENOMIC DNA]</scope>
    <source>
        <strain evidence="1 2">G1-22</strain>
    </source>
</reference>
<evidence type="ECO:0000313" key="1">
    <source>
        <dbReference type="EMBL" id="MDC2890878.1"/>
    </source>
</evidence>
<proteinExistence type="predicted"/>
<organism evidence="1 2">
    <name type="scientific">Psychrosphaera algicola</name>
    <dbReference type="NCBI Taxonomy" id="3023714"/>
    <lineage>
        <taxon>Bacteria</taxon>
        <taxon>Pseudomonadati</taxon>
        <taxon>Pseudomonadota</taxon>
        <taxon>Gammaproteobacteria</taxon>
        <taxon>Alteromonadales</taxon>
        <taxon>Pseudoalteromonadaceae</taxon>
        <taxon>Psychrosphaera</taxon>
    </lineage>
</organism>
<protein>
    <recommendedName>
        <fullName evidence="3">Minor capsid protein</fullName>
    </recommendedName>
</protein>
<dbReference type="RefSeq" id="WP_215965100.1">
    <property type="nucleotide sequence ID" value="NZ_JAQOMS010000002.1"/>
</dbReference>
<dbReference type="Proteomes" id="UP001528411">
    <property type="component" value="Unassembled WGS sequence"/>
</dbReference>
<sequence length="109" mass="12459">MSDIPYIRSGRNTIIHKIRKVDLIIQNDIEHPNVKVTQNGVQAYDGPVPRNRREAKDAYVEVVNVSSPDVFGEPKTLMFVQCLNGKEYKVDYSKAGTPLFIRVHQQSYI</sequence>
<dbReference type="EMBL" id="JAQOMS010000002">
    <property type="protein sequence ID" value="MDC2890878.1"/>
    <property type="molecule type" value="Genomic_DNA"/>
</dbReference>
<evidence type="ECO:0008006" key="3">
    <source>
        <dbReference type="Google" id="ProtNLM"/>
    </source>
</evidence>
<accession>A0ABT5FI59</accession>
<keyword evidence="2" id="KW-1185">Reference proteome</keyword>
<comment type="caution">
    <text evidence="1">The sequence shown here is derived from an EMBL/GenBank/DDBJ whole genome shotgun (WGS) entry which is preliminary data.</text>
</comment>
<name>A0ABT5FI59_9GAMM</name>
<evidence type="ECO:0000313" key="2">
    <source>
        <dbReference type="Proteomes" id="UP001528411"/>
    </source>
</evidence>